<feature type="region of interest" description="Disordered" evidence="1">
    <location>
        <begin position="1"/>
        <end position="37"/>
    </location>
</feature>
<feature type="compositionally biased region" description="Polar residues" evidence="1">
    <location>
        <begin position="1"/>
        <end position="22"/>
    </location>
</feature>
<dbReference type="EMBL" id="GBXM01046626">
    <property type="protein sequence ID" value="JAH61951.1"/>
    <property type="molecule type" value="Transcribed_RNA"/>
</dbReference>
<accession>A0A0E9U7Y0</accession>
<proteinExistence type="predicted"/>
<reference evidence="2" key="2">
    <citation type="journal article" date="2015" name="Fish Shellfish Immunol.">
        <title>Early steps in the European eel (Anguilla anguilla)-Vibrio vulnificus interaction in the gills: Role of the RtxA13 toxin.</title>
        <authorList>
            <person name="Callol A."/>
            <person name="Pajuelo D."/>
            <person name="Ebbesson L."/>
            <person name="Teles M."/>
            <person name="MacKenzie S."/>
            <person name="Amaro C."/>
        </authorList>
    </citation>
    <scope>NUCLEOTIDE SEQUENCE</scope>
</reference>
<name>A0A0E9U7Y0_ANGAN</name>
<sequence>MQRNKTTNPLNKGGNILNTRQCQRQEHTPRFRKGTLN</sequence>
<reference evidence="2" key="1">
    <citation type="submission" date="2014-11" db="EMBL/GenBank/DDBJ databases">
        <authorList>
            <person name="Amaro Gonzalez C."/>
        </authorList>
    </citation>
    <scope>NUCLEOTIDE SEQUENCE</scope>
</reference>
<organism evidence="2">
    <name type="scientific">Anguilla anguilla</name>
    <name type="common">European freshwater eel</name>
    <name type="synonym">Muraena anguilla</name>
    <dbReference type="NCBI Taxonomy" id="7936"/>
    <lineage>
        <taxon>Eukaryota</taxon>
        <taxon>Metazoa</taxon>
        <taxon>Chordata</taxon>
        <taxon>Craniata</taxon>
        <taxon>Vertebrata</taxon>
        <taxon>Euteleostomi</taxon>
        <taxon>Actinopterygii</taxon>
        <taxon>Neopterygii</taxon>
        <taxon>Teleostei</taxon>
        <taxon>Anguilliformes</taxon>
        <taxon>Anguillidae</taxon>
        <taxon>Anguilla</taxon>
    </lineage>
</organism>
<protein>
    <submittedName>
        <fullName evidence="2">Uncharacterized protein</fullName>
    </submittedName>
</protein>
<dbReference type="AlphaFoldDB" id="A0A0E9U7Y0"/>
<evidence type="ECO:0000313" key="2">
    <source>
        <dbReference type="EMBL" id="JAH61951.1"/>
    </source>
</evidence>
<evidence type="ECO:0000256" key="1">
    <source>
        <dbReference type="SAM" id="MobiDB-lite"/>
    </source>
</evidence>